<dbReference type="CDD" id="cd16441">
    <property type="entry name" value="beta_Kdo_transferase_KpsS"/>
    <property type="match status" value="1"/>
</dbReference>
<accession>A0A4V2P8C5</accession>
<reference evidence="1 2" key="1">
    <citation type="submission" date="2019-03" db="EMBL/GenBank/DDBJ databases">
        <title>Genomic Encyclopedia of Type Strains, Phase IV (KMG-IV): sequencing the most valuable type-strain genomes for metagenomic binning, comparative biology and taxonomic classification.</title>
        <authorList>
            <person name="Goeker M."/>
        </authorList>
    </citation>
    <scope>NUCLEOTIDE SEQUENCE [LARGE SCALE GENOMIC DNA]</scope>
    <source>
        <strain evidence="1 2">DSM 24830</strain>
    </source>
</reference>
<organism evidence="1 2">
    <name type="scientific">Cocleimonas flava</name>
    <dbReference type="NCBI Taxonomy" id="634765"/>
    <lineage>
        <taxon>Bacteria</taxon>
        <taxon>Pseudomonadati</taxon>
        <taxon>Pseudomonadota</taxon>
        <taxon>Gammaproteobacteria</taxon>
        <taxon>Thiotrichales</taxon>
        <taxon>Thiotrichaceae</taxon>
        <taxon>Cocleimonas</taxon>
    </lineage>
</organism>
<name>A0A4V2P8C5_9GAMM</name>
<dbReference type="AlphaFoldDB" id="A0A4V2P8C5"/>
<gene>
    <name evidence="1" type="ORF">EV695_3182</name>
</gene>
<dbReference type="GO" id="GO:0015774">
    <property type="term" value="P:polysaccharide transport"/>
    <property type="evidence" value="ECO:0007669"/>
    <property type="project" value="InterPro"/>
</dbReference>
<dbReference type="GO" id="GO:0000271">
    <property type="term" value="P:polysaccharide biosynthetic process"/>
    <property type="evidence" value="ECO:0007669"/>
    <property type="project" value="InterPro"/>
</dbReference>
<dbReference type="Proteomes" id="UP000294887">
    <property type="component" value="Unassembled WGS sequence"/>
</dbReference>
<keyword evidence="2" id="KW-1185">Reference proteome</keyword>
<proteinExistence type="predicted"/>
<protein>
    <submittedName>
        <fullName evidence="1">Capsular polysaccharide export protein</fullName>
    </submittedName>
</protein>
<comment type="caution">
    <text evidence="1">The sequence shown here is derived from an EMBL/GenBank/DDBJ whole genome shotgun (WGS) entry which is preliminary data.</text>
</comment>
<evidence type="ECO:0000313" key="2">
    <source>
        <dbReference type="Proteomes" id="UP000294887"/>
    </source>
</evidence>
<sequence length="451" mass="50992">MPAEVTPQQKSFLLLQGVASPFFAELEKALIDAGHKALKINFCGGDLLAGRFFSTALNHINFQQSLEELPEFYQTLFTDHNITDIALFGDTRPVHVPAIELAKQQGIAVHVFEEGYFRPNWVTLDGNGVNAYSKVYQHSENEPEWFLQHVERNPDWQDKSENTGGGLAIRAWHDIRYHLAKTLLKPMFPKYETHRPDSPLQEYWGFIRRMPMVSLYYKRQSNQQIKRLIASKSPFYLLPLQLEADSQIRLHSDFTSLKHVIQTTLESFATKAPEHAKLVIKLHPLDPWFINYPKIIESLCNQYQIGKDRVIYLEAGNLNALLEHAQGTVLVNSTVGTSALAVGCPVIALGSAIFDIPGLTFQGELDDFWANTEKPDAELFDAFKQSYIEHTQINGSFYNQKGIKMAVDATIKRFAENTPQLQPDNNNVEASENAAVTNNKMDADQLLRSSG</sequence>
<dbReference type="Pfam" id="PF05159">
    <property type="entry name" value="Capsule_synth"/>
    <property type="match status" value="1"/>
</dbReference>
<evidence type="ECO:0000313" key="1">
    <source>
        <dbReference type="EMBL" id="TCJ85215.1"/>
    </source>
</evidence>
<dbReference type="EMBL" id="SMFQ01000004">
    <property type="protein sequence ID" value="TCJ85215.1"/>
    <property type="molecule type" value="Genomic_DNA"/>
</dbReference>
<dbReference type="InterPro" id="IPR007833">
    <property type="entry name" value="Capsule_polysaccharide_synth"/>
</dbReference>
<dbReference type="RefSeq" id="WP_165874733.1">
    <property type="nucleotide sequence ID" value="NZ_BAAAFU010000001.1"/>
</dbReference>